<reference evidence="1 2" key="1">
    <citation type="submission" date="2019-04" db="EMBL/GenBank/DDBJ databases">
        <title>Pedobacter sp. RP-3-22 sp. nov., isolated from Arctic soil.</title>
        <authorList>
            <person name="Dahal R.H."/>
            <person name="Kim D.-U."/>
        </authorList>
    </citation>
    <scope>NUCLEOTIDE SEQUENCE [LARGE SCALE GENOMIC DNA]</scope>
    <source>
        <strain evidence="1 2">RP-3-22</strain>
    </source>
</reference>
<keyword evidence="2" id="KW-1185">Reference proteome</keyword>
<proteinExistence type="predicted"/>
<dbReference type="Proteomes" id="UP000309488">
    <property type="component" value="Unassembled WGS sequence"/>
</dbReference>
<dbReference type="Pfam" id="PF13692">
    <property type="entry name" value="Glyco_trans_1_4"/>
    <property type="match status" value="1"/>
</dbReference>
<dbReference type="RefSeq" id="WP_136842230.1">
    <property type="nucleotide sequence ID" value="NZ_SWBR01000003.1"/>
</dbReference>
<organism evidence="1 2">
    <name type="scientific">Pedobacter polaris</name>
    <dbReference type="NCBI Taxonomy" id="2571273"/>
    <lineage>
        <taxon>Bacteria</taxon>
        <taxon>Pseudomonadati</taxon>
        <taxon>Bacteroidota</taxon>
        <taxon>Sphingobacteriia</taxon>
        <taxon>Sphingobacteriales</taxon>
        <taxon>Sphingobacteriaceae</taxon>
        <taxon>Pedobacter</taxon>
    </lineage>
</organism>
<dbReference type="SUPFAM" id="SSF53756">
    <property type="entry name" value="UDP-Glycosyltransferase/glycogen phosphorylase"/>
    <property type="match status" value="1"/>
</dbReference>
<evidence type="ECO:0000313" key="1">
    <source>
        <dbReference type="EMBL" id="TKC08308.1"/>
    </source>
</evidence>
<sequence>MTKKRILIIGLVWPEPTSSAAGTRMIQLINLFLTKGYEIIFACAALKSDFSFDLSSIGVKEQAIKLNDEGFNDLVKNIKPDVVMFDRFITEEQYGWRVHQECPEAMTILDTEDLHFLRQARQQAHKTNFTLTKEDLFTAHAKREIASILRCDLSLIISEDEIKILLEQFKIDPSLLHYLPFLEKEITETDNWLSFEHRADFIFIGNFLHEPNWNTVQFLKTTIWPSLSKKIQGAKLNIYGAYPSQKVLQLNNPKENFNIIGRAENARAVIAKHRVLLAPIQFGAGVKGKFIDAMQVGTPSITTTVGAEAMKGNLEWNGFIEDDIELFITKAITLYQDKNLWLHAQQNGIKIINERYSENKFQNAFIDRMTNILINLKIHRQQNFFGQLLHHHTLQSTKYLSLWIEEKNK</sequence>
<evidence type="ECO:0000313" key="2">
    <source>
        <dbReference type="Proteomes" id="UP000309488"/>
    </source>
</evidence>
<comment type="caution">
    <text evidence="1">The sequence shown here is derived from an EMBL/GenBank/DDBJ whole genome shotgun (WGS) entry which is preliminary data.</text>
</comment>
<dbReference type="Gene3D" id="3.40.50.2000">
    <property type="entry name" value="Glycogen Phosphorylase B"/>
    <property type="match status" value="1"/>
</dbReference>
<dbReference type="AlphaFoldDB" id="A0A4U1CNV5"/>
<gene>
    <name evidence="1" type="ORF">FA048_14220</name>
</gene>
<keyword evidence="1" id="KW-0808">Transferase</keyword>
<dbReference type="CDD" id="cd03801">
    <property type="entry name" value="GT4_PimA-like"/>
    <property type="match status" value="1"/>
</dbReference>
<dbReference type="GO" id="GO:0016740">
    <property type="term" value="F:transferase activity"/>
    <property type="evidence" value="ECO:0007669"/>
    <property type="project" value="UniProtKB-KW"/>
</dbReference>
<dbReference type="EMBL" id="SWBR01000003">
    <property type="protein sequence ID" value="TKC08308.1"/>
    <property type="molecule type" value="Genomic_DNA"/>
</dbReference>
<dbReference type="OrthoDB" id="9807209at2"/>
<name>A0A4U1CNV5_9SPHI</name>
<protein>
    <submittedName>
        <fullName evidence="1">Glycosyltransferase family 4 protein</fullName>
    </submittedName>
</protein>
<accession>A0A4U1CNV5</accession>